<evidence type="ECO:0000313" key="5">
    <source>
        <dbReference type="EMBL" id="EHJ47151.1"/>
    </source>
</evidence>
<sequence length="476" mass="50160">MTYQEAVQQAFGEAATFDPEILRSYDHDLGEMPRPLMALISHRPHTVVVPRTAADAAKALAIADRYDVPVTPRGQASSGYGGAIPSQGGMVLDLCGLNRVLAVDPIAGTADVEPGVVWEELSRALAGHGLDNRVCPTSAPSSTVGGWFAMGGVGIGSLRYGDIRDNVLEIDVAGLDGTIHTHAGTEMEAFHQTCGALGVITRLRLVCRPAEALTPLAVGLPDAASAVRFLELLQPWPAAYSASLLSAGYCAMRAAAEGHAPAALSGYVVSLAVAGPGDHAAEAARLAARCGGALLDVATGQAEWDGRYYPMRIRRVGPSALVGEFYVPLAGFAPAMAALSRALRRDALGVEAFAVRGGRLAVLVYLLDDAGSLLYPLRMAKAMVPLRLSRRFGGAPYATGMWFSALAEAAFGREKLARVRRLKTERDPRELLNPGNLGGPWLPLLPCLSLSRLIVWATACMGPLAALFPSPRHRSS</sequence>
<dbReference type="SUPFAM" id="SSF55103">
    <property type="entry name" value="FAD-linked oxidases, C-terminal domain"/>
    <property type="match status" value="1"/>
</dbReference>
<keyword evidence="3" id="KW-0274">FAD</keyword>
<dbReference type="PROSITE" id="PS51387">
    <property type="entry name" value="FAD_PCMH"/>
    <property type="match status" value="1"/>
</dbReference>
<name>G7Q7J8_9BACT</name>
<protein>
    <submittedName>
        <fullName evidence="5">FAD linked oxidase domain protein</fullName>
    </submittedName>
</protein>
<evidence type="ECO:0000313" key="6">
    <source>
        <dbReference type="Proteomes" id="UP000004662"/>
    </source>
</evidence>
<feature type="domain" description="FAD-binding PCMH-type" evidence="4">
    <location>
        <begin position="40"/>
        <end position="210"/>
    </location>
</feature>
<keyword evidence="6" id="KW-1185">Reference proteome</keyword>
<dbReference type="PANTHER" id="PTHR11748:SF111">
    <property type="entry name" value="D-LACTATE DEHYDROGENASE, MITOCHONDRIAL-RELATED"/>
    <property type="match status" value="1"/>
</dbReference>
<gene>
    <name evidence="5" type="ORF">DFW101_1141</name>
</gene>
<dbReference type="InterPro" id="IPR016164">
    <property type="entry name" value="FAD-linked_Oxase-like_C"/>
</dbReference>
<proteinExistence type="inferred from homology"/>
<evidence type="ECO:0000259" key="4">
    <source>
        <dbReference type="PROSITE" id="PS51387"/>
    </source>
</evidence>
<dbReference type="Proteomes" id="UP000004662">
    <property type="component" value="Chromosome"/>
</dbReference>
<dbReference type="eggNOG" id="COG0277">
    <property type="taxonomic scope" value="Bacteria"/>
</dbReference>
<dbReference type="STRING" id="694327.DFW101_1141"/>
<evidence type="ECO:0000256" key="2">
    <source>
        <dbReference type="ARBA" id="ARBA00022630"/>
    </source>
</evidence>
<comment type="similarity">
    <text evidence="1">Belongs to the FAD-binding oxidoreductase/transferase type 4 family.</text>
</comment>
<dbReference type="InterPro" id="IPR036318">
    <property type="entry name" value="FAD-bd_PCMH-like_sf"/>
</dbReference>
<dbReference type="GO" id="GO:0008720">
    <property type="term" value="F:D-lactate dehydrogenase (NAD+) activity"/>
    <property type="evidence" value="ECO:0007669"/>
    <property type="project" value="TreeGrafter"/>
</dbReference>
<dbReference type="Gene3D" id="3.30.465.10">
    <property type="match status" value="1"/>
</dbReference>
<reference evidence="6" key="1">
    <citation type="journal article" date="2015" name="Genome Announc.">
        <title>High-Quality Draft Genome Sequence of Desulfovibrio carbinoliphilus FW-101-2B, an Organic Acid-Oxidizing Sulfate-Reducing Bacterium Isolated from Uranium(VI)-Contaminated Groundwater.</title>
        <authorList>
            <person name="Ramsay B.D."/>
            <person name="Hwang C."/>
            <person name="Woo H.L."/>
            <person name="Carroll S.L."/>
            <person name="Lucas S."/>
            <person name="Han J."/>
            <person name="Lapidus A.L."/>
            <person name="Cheng J.F."/>
            <person name="Goodwin L.A."/>
            <person name="Pitluck S."/>
            <person name="Peters L."/>
            <person name="Chertkov O."/>
            <person name="Held B."/>
            <person name="Detter J.C."/>
            <person name="Han C.S."/>
            <person name="Tapia R."/>
            <person name="Land M.L."/>
            <person name="Hauser L.J."/>
            <person name="Kyrpides N.C."/>
            <person name="Ivanova N.N."/>
            <person name="Mikhailova N."/>
            <person name="Pagani I."/>
            <person name="Woyke T."/>
            <person name="Arkin A.P."/>
            <person name="Dehal P."/>
            <person name="Chivian D."/>
            <person name="Criddle C.S."/>
            <person name="Wu W."/>
            <person name="Chakraborty R."/>
            <person name="Hazen T.C."/>
            <person name="Fields M.W."/>
        </authorList>
    </citation>
    <scope>NUCLEOTIDE SEQUENCE [LARGE SCALE GENOMIC DNA]</scope>
    <source>
        <strain evidence="6">FW-101-2B</strain>
    </source>
</reference>
<dbReference type="InterPro" id="IPR006094">
    <property type="entry name" value="Oxid_FAD_bind_N"/>
</dbReference>
<dbReference type="Pfam" id="PF01565">
    <property type="entry name" value="FAD_binding_4"/>
    <property type="match status" value="1"/>
</dbReference>
<organism evidence="5 6">
    <name type="scientific">Solidesulfovibrio carbinoliphilus subsp. oakridgensis</name>
    <dbReference type="NCBI Taxonomy" id="694327"/>
    <lineage>
        <taxon>Bacteria</taxon>
        <taxon>Pseudomonadati</taxon>
        <taxon>Thermodesulfobacteriota</taxon>
        <taxon>Desulfovibrionia</taxon>
        <taxon>Desulfovibrionales</taxon>
        <taxon>Desulfovibrionaceae</taxon>
        <taxon>Solidesulfovibrio</taxon>
    </lineage>
</organism>
<accession>G7Q7J8</accession>
<dbReference type="GO" id="GO:1903457">
    <property type="term" value="P:lactate catabolic process"/>
    <property type="evidence" value="ECO:0007669"/>
    <property type="project" value="TreeGrafter"/>
</dbReference>
<dbReference type="EMBL" id="CM001368">
    <property type="protein sequence ID" value="EHJ47151.1"/>
    <property type="molecule type" value="Genomic_DNA"/>
</dbReference>
<keyword evidence="2" id="KW-0285">Flavoprotein</keyword>
<dbReference type="SUPFAM" id="SSF56176">
    <property type="entry name" value="FAD-binding/transporter-associated domain-like"/>
    <property type="match status" value="1"/>
</dbReference>
<evidence type="ECO:0000256" key="1">
    <source>
        <dbReference type="ARBA" id="ARBA00008000"/>
    </source>
</evidence>
<dbReference type="GO" id="GO:0004458">
    <property type="term" value="F:D-lactate dehydrogenase (cytochrome) activity"/>
    <property type="evidence" value="ECO:0007669"/>
    <property type="project" value="TreeGrafter"/>
</dbReference>
<dbReference type="RefSeq" id="WP_009180563.1">
    <property type="nucleotide sequence ID" value="NZ_CM001368.1"/>
</dbReference>
<dbReference type="PANTHER" id="PTHR11748">
    <property type="entry name" value="D-LACTATE DEHYDROGENASE"/>
    <property type="match status" value="1"/>
</dbReference>
<dbReference type="GO" id="GO:0071949">
    <property type="term" value="F:FAD binding"/>
    <property type="evidence" value="ECO:0007669"/>
    <property type="project" value="InterPro"/>
</dbReference>
<dbReference type="AlphaFoldDB" id="G7Q7J8"/>
<evidence type="ECO:0000256" key="3">
    <source>
        <dbReference type="ARBA" id="ARBA00022827"/>
    </source>
</evidence>
<dbReference type="OrthoDB" id="9811557at2"/>
<dbReference type="HOGENOM" id="CLU_017779_9_2_7"/>
<dbReference type="InterPro" id="IPR016166">
    <property type="entry name" value="FAD-bd_PCMH"/>
</dbReference>
<dbReference type="InterPro" id="IPR016169">
    <property type="entry name" value="FAD-bd_PCMH_sub2"/>
</dbReference>